<dbReference type="RefSeq" id="WP_108730507.1">
    <property type="nucleotide sequence ID" value="NZ_CP020928.1"/>
</dbReference>
<organism evidence="1 2">
    <name type="scientific">Weissella cibaria</name>
    <dbReference type="NCBI Taxonomy" id="137591"/>
    <lineage>
        <taxon>Bacteria</taxon>
        <taxon>Bacillati</taxon>
        <taxon>Bacillota</taxon>
        <taxon>Bacilli</taxon>
        <taxon>Lactobacillales</taxon>
        <taxon>Lactobacillaceae</taxon>
        <taxon>Weissella</taxon>
    </lineage>
</organism>
<proteinExistence type="predicted"/>
<name>A0A2S1KRU0_9LACO</name>
<reference evidence="1 2" key="1">
    <citation type="submission" date="2017-04" db="EMBL/GenBank/DDBJ databases">
        <title>Weissella cibaria strain m2 complete genome.</title>
        <authorList>
            <person name="Pan Q."/>
            <person name="Tan M."/>
            <person name="Yao F."/>
            <person name="Su S."/>
        </authorList>
    </citation>
    <scope>NUCLEOTIDE SEQUENCE [LARGE SCALE GENOMIC DNA]</scope>
    <source>
        <strain evidence="1 2">M2</strain>
    </source>
</reference>
<sequence length="102" mass="11585">MSFNSKMDKEDYLDPESEAQMKEAFANNPVRHVGVQNMVEDLDLGGQKNKRERKESVSITMTPTMKKALLKIAKQNGYTGMSAFAVDLFQAIIDQQENKKEK</sequence>
<dbReference type="AlphaFoldDB" id="A0A2S1KRU0"/>
<dbReference type="Proteomes" id="UP000244870">
    <property type="component" value="Chromosome"/>
</dbReference>
<evidence type="ECO:0000313" key="1">
    <source>
        <dbReference type="EMBL" id="AWF95694.1"/>
    </source>
</evidence>
<dbReference type="EMBL" id="CP020928">
    <property type="protein sequence ID" value="AWF95694.1"/>
    <property type="molecule type" value="Genomic_DNA"/>
</dbReference>
<evidence type="ECO:0000313" key="2">
    <source>
        <dbReference type="Proteomes" id="UP000244870"/>
    </source>
</evidence>
<accession>A0A2S1KRU0</accession>
<protein>
    <submittedName>
        <fullName evidence="1">Uncharacterized protein</fullName>
    </submittedName>
</protein>
<gene>
    <name evidence="1" type="ORF">B6254_1290</name>
</gene>